<dbReference type="RefSeq" id="WP_203630874.1">
    <property type="nucleotide sequence ID" value="NZ_BNJR01000017.1"/>
</dbReference>
<reference evidence="1 2" key="1">
    <citation type="journal article" date="2021" name="Int. J. Syst. Evol. Microbiol.">
        <title>Lentilactobacillus fungorum sp. nov., isolated from spent mushroom substrates.</title>
        <authorList>
            <person name="Tohno M."/>
            <person name="Tanizawa Y."/>
            <person name="Kojima Y."/>
            <person name="Sakamoto M."/>
            <person name="Ohkuma M."/>
            <person name="Kobayashi H."/>
        </authorList>
    </citation>
    <scope>NUCLEOTIDE SEQUENCE [LARGE SCALE GENOMIC DNA]</scope>
    <source>
        <strain evidence="1 2">YK48G</strain>
    </source>
</reference>
<evidence type="ECO:0000313" key="1">
    <source>
        <dbReference type="EMBL" id="GHP14906.1"/>
    </source>
</evidence>
<gene>
    <name evidence="1" type="ORF">YK48G_23310</name>
</gene>
<comment type="caution">
    <text evidence="1">The sequence shown here is derived from an EMBL/GenBank/DDBJ whole genome shotgun (WGS) entry which is preliminary data.</text>
</comment>
<dbReference type="EMBL" id="BNJR01000017">
    <property type="protein sequence ID" value="GHP14906.1"/>
    <property type="molecule type" value="Genomic_DNA"/>
</dbReference>
<sequence length="123" mass="13965">MNSVKFTSDQLIIEPIGLDKVWAFKSRLSIPLKHISEMVVESMDQLKADGKWNHIKIRTLGLGLPHKKSGTFQGNVSKSFVNISGKRDILFIKLDGEAYDYLFLTVDDPSKVVNIFQKMRQPS</sequence>
<evidence type="ECO:0000313" key="2">
    <source>
        <dbReference type="Proteomes" id="UP000604765"/>
    </source>
</evidence>
<evidence type="ECO:0008006" key="3">
    <source>
        <dbReference type="Google" id="ProtNLM"/>
    </source>
</evidence>
<accession>A0ABQ3W401</accession>
<organism evidence="1 2">
    <name type="scientific">Lentilactobacillus fungorum</name>
    <dbReference type="NCBI Taxonomy" id="2201250"/>
    <lineage>
        <taxon>Bacteria</taxon>
        <taxon>Bacillati</taxon>
        <taxon>Bacillota</taxon>
        <taxon>Bacilli</taxon>
        <taxon>Lactobacillales</taxon>
        <taxon>Lactobacillaceae</taxon>
        <taxon>Lentilactobacillus</taxon>
    </lineage>
</organism>
<dbReference type="Proteomes" id="UP000604765">
    <property type="component" value="Unassembled WGS sequence"/>
</dbReference>
<keyword evidence="2" id="KW-1185">Reference proteome</keyword>
<proteinExistence type="predicted"/>
<name>A0ABQ3W401_9LACO</name>
<protein>
    <recommendedName>
        <fullName evidence="3">Bacterial Pleckstrin homology domain-containing protein</fullName>
    </recommendedName>
</protein>